<evidence type="ECO:0000256" key="2">
    <source>
        <dbReference type="PROSITE-ProRule" id="PRU00708"/>
    </source>
</evidence>
<dbReference type="PANTHER" id="PTHR47942">
    <property type="entry name" value="TETRATRICOPEPTIDE REPEAT (TPR)-LIKE SUPERFAMILY PROTEIN-RELATED"/>
    <property type="match status" value="1"/>
</dbReference>
<feature type="repeat" description="PPR" evidence="2">
    <location>
        <begin position="276"/>
        <end position="312"/>
    </location>
</feature>
<accession>A0AAW2BUX6</accession>
<comment type="caution">
    <text evidence="4">The sequence shown here is derived from an EMBL/GenBank/DDBJ whole genome shotgun (WGS) entry which is preliminary data.</text>
</comment>
<dbReference type="NCBIfam" id="TIGR00756">
    <property type="entry name" value="PPR"/>
    <property type="match status" value="2"/>
</dbReference>
<evidence type="ECO:0008006" key="6">
    <source>
        <dbReference type="Google" id="ProtNLM"/>
    </source>
</evidence>
<evidence type="ECO:0000313" key="5">
    <source>
        <dbReference type="Proteomes" id="UP001459277"/>
    </source>
</evidence>
<dbReference type="InterPro" id="IPR051222">
    <property type="entry name" value="PPR/CCM1_RNA-binding"/>
</dbReference>
<dbReference type="Proteomes" id="UP001459277">
    <property type="component" value="Unassembled WGS sequence"/>
</dbReference>
<dbReference type="InterPro" id="IPR002885">
    <property type="entry name" value="PPR_rpt"/>
</dbReference>
<feature type="compositionally biased region" description="Low complexity" evidence="3">
    <location>
        <begin position="32"/>
        <end position="55"/>
    </location>
</feature>
<dbReference type="PROSITE" id="PS51375">
    <property type="entry name" value="PPR"/>
    <property type="match status" value="3"/>
</dbReference>
<dbReference type="Pfam" id="PF01535">
    <property type="entry name" value="PPR"/>
    <property type="match status" value="2"/>
</dbReference>
<feature type="repeat" description="PPR" evidence="2">
    <location>
        <begin position="359"/>
        <end position="393"/>
    </location>
</feature>
<keyword evidence="5" id="KW-1185">Reference proteome</keyword>
<evidence type="ECO:0000313" key="4">
    <source>
        <dbReference type="EMBL" id="KAK9989754.1"/>
    </source>
</evidence>
<dbReference type="AlphaFoldDB" id="A0AAW2BUX6"/>
<feature type="repeat" description="PPR" evidence="2">
    <location>
        <begin position="394"/>
        <end position="428"/>
    </location>
</feature>
<keyword evidence="1" id="KW-0677">Repeat</keyword>
<gene>
    <name evidence="4" type="ORF">SO802_029993</name>
</gene>
<dbReference type="EMBL" id="JAZDWU010000010">
    <property type="protein sequence ID" value="KAK9989754.1"/>
    <property type="molecule type" value="Genomic_DNA"/>
</dbReference>
<dbReference type="Pfam" id="PF13041">
    <property type="entry name" value="PPR_2"/>
    <property type="match status" value="1"/>
</dbReference>
<reference evidence="4 5" key="1">
    <citation type="submission" date="2024-01" db="EMBL/GenBank/DDBJ databases">
        <title>A telomere-to-telomere, gap-free genome of sweet tea (Lithocarpus litseifolius).</title>
        <authorList>
            <person name="Zhou J."/>
        </authorList>
    </citation>
    <scope>NUCLEOTIDE SEQUENCE [LARGE SCALE GENOMIC DNA]</scope>
    <source>
        <strain evidence="4">Zhou-2022a</strain>
        <tissue evidence="4">Leaf</tissue>
    </source>
</reference>
<proteinExistence type="predicted"/>
<feature type="region of interest" description="Disordered" evidence="3">
    <location>
        <begin position="1"/>
        <end position="69"/>
    </location>
</feature>
<protein>
    <recommendedName>
        <fullName evidence="6">Pentatricopeptide repeat-containing protein</fullName>
    </recommendedName>
</protein>
<evidence type="ECO:0000256" key="3">
    <source>
        <dbReference type="SAM" id="MobiDB-lite"/>
    </source>
</evidence>
<dbReference type="Gene3D" id="1.25.40.10">
    <property type="entry name" value="Tetratricopeptide repeat domain"/>
    <property type="match status" value="3"/>
</dbReference>
<dbReference type="InterPro" id="IPR011990">
    <property type="entry name" value="TPR-like_helical_dom_sf"/>
</dbReference>
<sequence length="529" mass="60680">MGKNKNNKRPYYNNNNNNNHRPSKSPKKHHPSSNISNPKNSSPPQQQQQQQQQLQPKKRPTFSSYLDTPNLPPKVKLLCEIIATTQSNSIDASLTDTGIRVTQADVEQVLKLSYSFPGPSVKFFRWCGHQLNDDHSPYAWNLVVDLLGKNSLFDAMWDAVKSMKRERLLSLATFASIFSSYVIAERVQDAVLTFEVMEQYGIPRDIVALNSLLSAICRDGKTINAVEFLHVAKERIRLDMDTYAILLEGWENESNVVCARETFGDMVFDIGWDPNNVPAYDSFLTTLIKAGPDEFDEALKLFHTLREKGCYPGLKFFKVALEACSKKRDARGAAKLWDVMLRDRDRDRDRGVAFHVSPDLEMYSCIITLFCTCGDTDTAKKLLDEMVLNGIFPNSKIYNVLFQFMLKSRRLRDATVVFNEMVKNEFVPDCANCALAVRSYLNSTEYVMAIKIWKCMIENYDSDLEETGNRLVVELRDMNRLPEAVKYAEDMIARRIKVSSSTLSKLREGLNKARKTLVYDELFRKWKYH</sequence>
<dbReference type="PANTHER" id="PTHR47942:SF7">
    <property type="entry name" value="OS02G0711100 PROTEIN"/>
    <property type="match status" value="1"/>
</dbReference>
<feature type="compositionally biased region" description="Low complexity" evidence="3">
    <location>
        <begin position="9"/>
        <end position="20"/>
    </location>
</feature>
<evidence type="ECO:0000256" key="1">
    <source>
        <dbReference type="ARBA" id="ARBA00022737"/>
    </source>
</evidence>
<organism evidence="4 5">
    <name type="scientific">Lithocarpus litseifolius</name>
    <dbReference type="NCBI Taxonomy" id="425828"/>
    <lineage>
        <taxon>Eukaryota</taxon>
        <taxon>Viridiplantae</taxon>
        <taxon>Streptophyta</taxon>
        <taxon>Embryophyta</taxon>
        <taxon>Tracheophyta</taxon>
        <taxon>Spermatophyta</taxon>
        <taxon>Magnoliopsida</taxon>
        <taxon>eudicotyledons</taxon>
        <taxon>Gunneridae</taxon>
        <taxon>Pentapetalae</taxon>
        <taxon>rosids</taxon>
        <taxon>fabids</taxon>
        <taxon>Fagales</taxon>
        <taxon>Fagaceae</taxon>
        <taxon>Lithocarpus</taxon>
    </lineage>
</organism>
<feature type="compositionally biased region" description="Basic residues" evidence="3">
    <location>
        <begin position="21"/>
        <end position="31"/>
    </location>
</feature>
<name>A0AAW2BUX6_9ROSI</name>